<evidence type="ECO:0000313" key="4">
    <source>
        <dbReference type="Proteomes" id="UP000014160"/>
    </source>
</evidence>
<sequence>MDRDIDERIMVFLNLVLSGHSLGDYDYGKDEVQIMQLARSMNLVTDFDLEPFIAVNELRYYAIPKTSSPVSLTKEGYDFFKNHGGSKMPDNDNQKEVNFGSPSGTTVNIHNYGNINGSAFGSNNQITNHFHEELAELKKVASELPEEDQAQANEIIEIIESQVYKPGVFEKFETFLEKHPLLLNSVGKAITWALTNPDKLPLP</sequence>
<reference evidence="2 4" key="2">
    <citation type="submission" date="2013-03" db="EMBL/GenBank/DDBJ databases">
        <title>The Genome Sequence of Enterococcus gilvus ATCC BAA-350 (PacBio/Illumina hybrid assembly).</title>
        <authorList>
            <consortium name="The Broad Institute Genomics Platform"/>
            <consortium name="The Broad Institute Genome Sequencing Center for Infectious Disease"/>
            <person name="Earl A."/>
            <person name="Russ C."/>
            <person name="Gilmore M."/>
            <person name="Surin D."/>
            <person name="Walker B."/>
            <person name="Young S."/>
            <person name="Zeng Q."/>
            <person name="Gargeya S."/>
            <person name="Fitzgerald M."/>
            <person name="Haas B."/>
            <person name="Abouelleil A."/>
            <person name="Allen A.W."/>
            <person name="Alvarado L."/>
            <person name="Arachchi H.M."/>
            <person name="Berlin A.M."/>
            <person name="Chapman S.B."/>
            <person name="Gainer-Dewar J."/>
            <person name="Goldberg J."/>
            <person name="Griggs A."/>
            <person name="Gujja S."/>
            <person name="Hansen M."/>
            <person name="Howarth C."/>
            <person name="Imamovic A."/>
            <person name="Ireland A."/>
            <person name="Larimer J."/>
            <person name="McCowan C."/>
            <person name="Murphy C."/>
            <person name="Pearson M."/>
            <person name="Poon T.W."/>
            <person name="Priest M."/>
            <person name="Roberts A."/>
            <person name="Saif S."/>
            <person name="Shea T."/>
            <person name="Sisk P."/>
            <person name="Sykes S."/>
            <person name="Wortman J."/>
            <person name="Nusbaum C."/>
            <person name="Birren B."/>
        </authorList>
    </citation>
    <scope>NUCLEOTIDE SEQUENCE [LARGE SCALE GENOMIC DNA]</scope>
    <source>
        <strain evidence="2 4">ATCC BAA-350</strain>
    </source>
</reference>
<comment type="caution">
    <text evidence="1">The sequence shown here is derived from an EMBL/GenBank/DDBJ whole genome shotgun (WGS) entry which is preliminary data.</text>
</comment>
<evidence type="ECO:0000313" key="3">
    <source>
        <dbReference type="Proteomes" id="UP000013750"/>
    </source>
</evidence>
<keyword evidence="4" id="KW-1185">Reference proteome</keyword>
<dbReference type="HOGENOM" id="CLU_1347173_0_0_9"/>
<dbReference type="RefSeq" id="WP_010780039.1">
    <property type="nucleotide sequence ID" value="NZ_ASWH01000001.1"/>
</dbReference>
<protein>
    <submittedName>
        <fullName evidence="1">Uncharacterized protein</fullName>
    </submittedName>
</protein>
<organism evidence="1 3">
    <name type="scientific">Enterococcus gilvus ATCC BAA-350</name>
    <dbReference type="NCBI Taxonomy" id="1158614"/>
    <lineage>
        <taxon>Bacteria</taxon>
        <taxon>Bacillati</taxon>
        <taxon>Bacillota</taxon>
        <taxon>Bacilli</taxon>
        <taxon>Lactobacillales</taxon>
        <taxon>Enterococcaceae</taxon>
        <taxon>Enterococcus</taxon>
    </lineage>
</organism>
<dbReference type="AlphaFoldDB" id="R2XSB1"/>
<accession>R2XSB1</accession>
<name>R2XSB1_9ENTE</name>
<evidence type="ECO:0000313" key="1">
    <source>
        <dbReference type="EMBL" id="EOI57408.1"/>
    </source>
</evidence>
<evidence type="ECO:0000313" key="2">
    <source>
        <dbReference type="EMBL" id="EOW83018.1"/>
    </source>
</evidence>
<dbReference type="PATRIC" id="fig|1158614.3.peg.1634"/>
<gene>
    <name evidence="2" type="ORF">I592_02343</name>
    <name evidence="1" type="ORF">UKC_01624</name>
</gene>
<dbReference type="eggNOG" id="ENOG50307TW">
    <property type="taxonomic scope" value="Bacteria"/>
</dbReference>
<dbReference type="EMBL" id="AJDQ01000006">
    <property type="protein sequence ID" value="EOI57408.1"/>
    <property type="molecule type" value="Genomic_DNA"/>
</dbReference>
<dbReference type="Proteomes" id="UP000013750">
    <property type="component" value="Unassembled WGS sequence"/>
</dbReference>
<proteinExistence type="predicted"/>
<dbReference type="EMBL" id="ASWH01000001">
    <property type="protein sequence ID" value="EOW83018.1"/>
    <property type="molecule type" value="Genomic_DNA"/>
</dbReference>
<dbReference type="Proteomes" id="UP000014160">
    <property type="component" value="Unassembled WGS sequence"/>
</dbReference>
<reference evidence="1 3" key="1">
    <citation type="submission" date="2013-02" db="EMBL/GenBank/DDBJ databases">
        <title>The Genome Sequence of Enterococcus gilvus ATCC BAA-350.</title>
        <authorList>
            <consortium name="The Broad Institute Genome Sequencing Platform"/>
            <consortium name="The Broad Institute Genome Sequencing Center for Infectious Disease"/>
            <person name="Earl A.M."/>
            <person name="Gilmore M.S."/>
            <person name="Lebreton F."/>
            <person name="Walker B."/>
            <person name="Young S.K."/>
            <person name="Zeng Q."/>
            <person name="Gargeya S."/>
            <person name="Fitzgerald M."/>
            <person name="Haas B."/>
            <person name="Abouelleil A."/>
            <person name="Alvarado L."/>
            <person name="Arachchi H.M."/>
            <person name="Berlin A.M."/>
            <person name="Chapman S.B."/>
            <person name="Dewar J."/>
            <person name="Goldberg J."/>
            <person name="Griggs A."/>
            <person name="Gujja S."/>
            <person name="Hansen M."/>
            <person name="Howarth C."/>
            <person name="Imamovic A."/>
            <person name="Larimer J."/>
            <person name="McCowan C."/>
            <person name="Murphy C."/>
            <person name="Neiman D."/>
            <person name="Pearson M."/>
            <person name="Priest M."/>
            <person name="Roberts A."/>
            <person name="Saif S."/>
            <person name="Shea T."/>
            <person name="Sisk P."/>
            <person name="Sykes S."/>
            <person name="Wortman J."/>
            <person name="Nusbaum C."/>
            <person name="Birren B."/>
        </authorList>
    </citation>
    <scope>NUCLEOTIDE SEQUENCE [LARGE SCALE GENOMIC DNA]</scope>
    <source>
        <strain evidence="1 3">ATCC BAA-350</strain>
    </source>
</reference>